<evidence type="ECO:0000256" key="9">
    <source>
        <dbReference type="ARBA" id="ARBA00023136"/>
    </source>
</evidence>
<dbReference type="OrthoDB" id="5401193at2759"/>
<evidence type="ECO:0000313" key="13">
    <source>
        <dbReference type="Proteomes" id="UP000677054"/>
    </source>
</evidence>
<keyword evidence="8" id="KW-0811">Translocation</keyword>
<comment type="similarity">
    <text evidence="2">Belongs to the SEC61-beta family.</text>
</comment>
<dbReference type="GO" id="GO:0005784">
    <property type="term" value="C:Sec61 translocon complex"/>
    <property type="evidence" value="ECO:0007669"/>
    <property type="project" value="InterPro"/>
</dbReference>
<keyword evidence="9 11" id="KW-0472">Membrane</keyword>
<feature type="region of interest" description="Disordered" evidence="10">
    <location>
        <begin position="1"/>
        <end position="34"/>
    </location>
</feature>
<protein>
    <recommendedName>
        <fullName evidence="14">Protein transport protein Sec61 subunit beta</fullName>
    </recommendedName>
</protein>
<evidence type="ECO:0000256" key="8">
    <source>
        <dbReference type="ARBA" id="ARBA00023010"/>
    </source>
</evidence>
<proteinExistence type="inferred from homology"/>
<feature type="compositionally biased region" description="Low complexity" evidence="10">
    <location>
        <begin position="1229"/>
        <end position="1243"/>
    </location>
</feature>
<evidence type="ECO:0000256" key="11">
    <source>
        <dbReference type="SAM" id="Phobius"/>
    </source>
</evidence>
<keyword evidence="7 11" id="KW-1133">Transmembrane helix</keyword>
<feature type="region of interest" description="Disordered" evidence="10">
    <location>
        <begin position="765"/>
        <end position="805"/>
    </location>
</feature>
<keyword evidence="13" id="KW-1185">Reference proteome</keyword>
<evidence type="ECO:0000313" key="12">
    <source>
        <dbReference type="EMBL" id="CAD7243195.1"/>
    </source>
</evidence>
<dbReference type="Proteomes" id="UP000677054">
    <property type="component" value="Unassembled WGS sequence"/>
</dbReference>
<feature type="compositionally biased region" description="Polar residues" evidence="10">
    <location>
        <begin position="1211"/>
        <end position="1220"/>
    </location>
</feature>
<evidence type="ECO:0000256" key="4">
    <source>
        <dbReference type="ARBA" id="ARBA00022692"/>
    </source>
</evidence>
<keyword evidence="4 11" id="KW-0812">Transmembrane</keyword>
<feature type="region of interest" description="Disordered" evidence="10">
    <location>
        <begin position="944"/>
        <end position="963"/>
    </location>
</feature>
<evidence type="ECO:0000256" key="7">
    <source>
        <dbReference type="ARBA" id="ARBA00022989"/>
    </source>
</evidence>
<evidence type="ECO:0000256" key="3">
    <source>
        <dbReference type="ARBA" id="ARBA00022448"/>
    </source>
</evidence>
<dbReference type="PANTHER" id="PTHR13509">
    <property type="entry name" value="SEC61 SUBUNIT BETA"/>
    <property type="match status" value="1"/>
</dbReference>
<organism evidence="12">
    <name type="scientific">Darwinula stevensoni</name>
    <dbReference type="NCBI Taxonomy" id="69355"/>
    <lineage>
        <taxon>Eukaryota</taxon>
        <taxon>Metazoa</taxon>
        <taxon>Ecdysozoa</taxon>
        <taxon>Arthropoda</taxon>
        <taxon>Crustacea</taxon>
        <taxon>Oligostraca</taxon>
        <taxon>Ostracoda</taxon>
        <taxon>Podocopa</taxon>
        <taxon>Podocopida</taxon>
        <taxon>Darwinulocopina</taxon>
        <taxon>Darwinuloidea</taxon>
        <taxon>Darwinulidae</taxon>
        <taxon>Darwinula</taxon>
    </lineage>
</organism>
<name>A0A7R8X5F0_9CRUS</name>
<keyword evidence="3" id="KW-0813">Transport</keyword>
<evidence type="ECO:0000256" key="5">
    <source>
        <dbReference type="ARBA" id="ARBA00022824"/>
    </source>
</evidence>
<feature type="transmembrane region" description="Helical" evidence="11">
    <location>
        <begin position="1265"/>
        <end position="1284"/>
    </location>
</feature>
<keyword evidence="6" id="KW-0653">Protein transport</keyword>
<evidence type="ECO:0000256" key="1">
    <source>
        <dbReference type="ARBA" id="ARBA00004389"/>
    </source>
</evidence>
<evidence type="ECO:0000256" key="2">
    <source>
        <dbReference type="ARBA" id="ARBA00006103"/>
    </source>
</evidence>
<feature type="region of interest" description="Disordered" evidence="10">
    <location>
        <begin position="1200"/>
        <end position="1244"/>
    </location>
</feature>
<sequence>MSHVPKQQQLELEQQRRRLRQEEEEEAEEEEEEEEEAPLLLLVFFLLQFRRIRPLIEAPPPRPAPPPGTAGRVPLAVSLLHRFSIRRGWLWLFGASHGSSLLPSHRRITEECQMKHDADNESALQTSPGLSDLLPVTGTTHFAICIAQTRVEGKVWNAKDINQGSCIILEFVTQTKDVPLDQSFGILLLSAVSTYRAKKHSGVINDYHMTLTKEMRLSKILGAESLHLDLGSTREKGHRSGERHILLTLLDTLPNEEKEIGRLLKKDVVVPLICAVAIVVLPKDPDSGRPEMHFKLLHEFPTDNGYPQSIGFSHLKLILPDWDLYMRLGTELLAGTGIADRNGEGLLQTGKQRSVPVVDAIETEFGAHVTDRDTREGKQGLHVTKRHNKCMQTMAHIVRGVQLGKHKSIGTRLYLEVGGAAGKLLVPLGALALQGRDEELPGEELASQQGPVVQPHRHDVPNDQLGTSVSLVFGEEVVLTYPLQAAECPRPHLLQALLILRTGKHWVPLHCLPHFSLRSTPWLLHHKYTTMQEPPMSLYCNHVPLSHCGGSVLGGQYSPEGTAEEYPSPTPRVLERVHCEGIVILGELNASHGLDPVHLILSCLQHVMAGVHLLSEIRPAAHGKGACHHSCFRGSRHSCQILGRCLWSKLPRLTWTFCKTTTDYEYGFKNFVKSIEFAHLHISAIKQPTSYPGCENVCGDDPVSDRQVSSSGPGWSCDDDRDPSALDFYPGSGVCLNPHRSSSRVAAPGDDRRHVLDCCDRGLGRASSHPPVRKGAPVSGEGDTPQQQSDIFPRGKPMAVGSQASLNPRMPGDLLSIQAITSLHLDDSILHIPHIINYLLEVQVNKTNTDCDAKVPVGLLGADATSLSEIPHSNGLVIAGTEQVLPARVAHQAPHPVVMPSQPPTPNHCITSHLVEEEPKSTCNKYLRENRFFPHLDGLVTRTRQEEGAGPPPGSPIPSLGLPGSLIDALQNPSRDENVGIPAECQNHRKYLGHGCTMTGEAELLGRSRDPLVGGSLVPWGSTHPQFVAKEEALEMQACTSTFFDIRRMAVQRFSRRPENLPSVSPGSAASRLNISNVSMYPLFARSGLQDQLQLLDMYKGLMEGRKQNEIHSITQLAGTSRSTATTSSLGDVETLVAPWKHRVACGSGEATACACACTGQAQLHHARFGWIKPNFERCSEVTVHGNVTFLLNLMPVPSSSTTVGAGGRGTTKSIGSRPSSGAVRQRKTTSSASASRARATPAGGSGGMWRFYTDDSPGIKVGPVPVLVMSLLFIASVFMLHIWGKYTQVSRKHLGSIIKTRCIGGSGLLEREGWKFILHRCVEIIAGATCTNLMGLPFEQTQERDPMHGMLSLCVLCGFCILVARMDPKN</sequence>
<accession>A0A7R8X5F0</accession>
<evidence type="ECO:0000256" key="10">
    <source>
        <dbReference type="SAM" id="MobiDB-lite"/>
    </source>
</evidence>
<evidence type="ECO:0008006" key="14">
    <source>
        <dbReference type="Google" id="ProtNLM"/>
    </source>
</evidence>
<dbReference type="EMBL" id="CAJPEV010000385">
    <property type="protein sequence ID" value="CAG0884707.1"/>
    <property type="molecule type" value="Genomic_DNA"/>
</dbReference>
<dbReference type="GO" id="GO:0006886">
    <property type="term" value="P:intracellular protein transport"/>
    <property type="evidence" value="ECO:0007669"/>
    <property type="project" value="InterPro"/>
</dbReference>
<keyword evidence="5" id="KW-0256">Endoplasmic reticulum</keyword>
<dbReference type="Pfam" id="PF03911">
    <property type="entry name" value="Sec61_beta"/>
    <property type="match status" value="1"/>
</dbReference>
<dbReference type="EMBL" id="LR899902">
    <property type="protein sequence ID" value="CAD7243195.1"/>
    <property type="molecule type" value="Genomic_DNA"/>
</dbReference>
<reference evidence="12" key="1">
    <citation type="submission" date="2020-11" db="EMBL/GenBank/DDBJ databases">
        <authorList>
            <person name="Tran Van P."/>
        </authorList>
    </citation>
    <scope>NUCLEOTIDE SEQUENCE</scope>
</reference>
<gene>
    <name evidence="12" type="ORF">DSTB1V02_LOCUS3128</name>
</gene>
<evidence type="ECO:0000256" key="6">
    <source>
        <dbReference type="ARBA" id="ARBA00022927"/>
    </source>
</evidence>
<feature type="transmembrane region" description="Helical" evidence="11">
    <location>
        <begin position="1348"/>
        <end position="1365"/>
    </location>
</feature>
<comment type="subcellular location">
    <subcellularLocation>
        <location evidence="1">Endoplasmic reticulum membrane</location>
        <topology evidence="1">Single-pass membrane protein</topology>
    </subcellularLocation>
</comment>
<dbReference type="InterPro" id="IPR016482">
    <property type="entry name" value="SecG/Sec61-beta/Sbh"/>
</dbReference>
<feature type="compositionally biased region" description="Acidic residues" evidence="10">
    <location>
        <begin position="22"/>
        <end position="34"/>
    </location>
</feature>
<dbReference type="InterPro" id="IPR030671">
    <property type="entry name" value="Sec61-beta/Sbh"/>
</dbReference>